<dbReference type="EMBL" id="CAMGYJ010000010">
    <property type="protein sequence ID" value="CAI0554600.1"/>
    <property type="molecule type" value="Genomic_DNA"/>
</dbReference>
<dbReference type="Pfam" id="PF13639">
    <property type="entry name" value="zf-RING_2"/>
    <property type="match status" value="1"/>
</dbReference>
<keyword evidence="2" id="KW-0472">Membrane</keyword>
<evidence type="ECO:0000313" key="5">
    <source>
        <dbReference type="Proteomes" id="UP001154282"/>
    </source>
</evidence>
<dbReference type="InterPro" id="IPR013083">
    <property type="entry name" value="Znf_RING/FYVE/PHD"/>
</dbReference>
<feature type="transmembrane region" description="Helical" evidence="2">
    <location>
        <begin position="6"/>
        <end position="24"/>
    </location>
</feature>
<accession>A0AAV0RB92</accession>
<dbReference type="GO" id="GO:0008270">
    <property type="term" value="F:zinc ion binding"/>
    <property type="evidence" value="ECO:0007669"/>
    <property type="project" value="UniProtKB-KW"/>
</dbReference>
<keyword evidence="1" id="KW-0479">Metal-binding</keyword>
<dbReference type="Proteomes" id="UP001154282">
    <property type="component" value="Unassembled WGS sequence"/>
</dbReference>
<proteinExistence type="predicted"/>
<name>A0AAV0RB92_9ROSI</name>
<keyword evidence="2" id="KW-1133">Transmembrane helix</keyword>
<keyword evidence="5" id="KW-1185">Reference proteome</keyword>
<feature type="domain" description="RING-type" evidence="3">
    <location>
        <begin position="74"/>
        <end position="120"/>
    </location>
</feature>
<organism evidence="4 5">
    <name type="scientific">Linum tenue</name>
    <dbReference type="NCBI Taxonomy" id="586396"/>
    <lineage>
        <taxon>Eukaryota</taxon>
        <taxon>Viridiplantae</taxon>
        <taxon>Streptophyta</taxon>
        <taxon>Embryophyta</taxon>
        <taxon>Tracheophyta</taxon>
        <taxon>Spermatophyta</taxon>
        <taxon>Magnoliopsida</taxon>
        <taxon>eudicotyledons</taxon>
        <taxon>Gunneridae</taxon>
        <taxon>Pentapetalae</taxon>
        <taxon>rosids</taxon>
        <taxon>fabids</taxon>
        <taxon>Malpighiales</taxon>
        <taxon>Linaceae</taxon>
        <taxon>Linum</taxon>
    </lineage>
</organism>
<dbReference type="PANTHER" id="PTHR47662:SF1">
    <property type="entry name" value="RING-TYPE DOMAIN-CONTAINING PROTEIN"/>
    <property type="match status" value="1"/>
</dbReference>
<dbReference type="Gene3D" id="3.30.40.10">
    <property type="entry name" value="Zinc/RING finger domain, C3HC4 (zinc finger)"/>
    <property type="match status" value="1"/>
</dbReference>
<dbReference type="PROSITE" id="PS50089">
    <property type="entry name" value="ZF_RING_2"/>
    <property type="match status" value="1"/>
</dbReference>
<dbReference type="SMART" id="SM00184">
    <property type="entry name" value="RING"/>
    <property type="match status" value="1"/>
</dbReference>
<keyword evidence="1" id="KW-0863">Zinc-finger</keyword>
<dbReference type="AlphaFoldDB" id="A0AAV0RB92"/>
<protein>
    <recommendedName>
        <fullName evidence="3">RING-type domain-containing protein</fullName>
    </recommendedName>
</protein>
<gene>
    <name evidence="4" type="ORF">LITE_LOCUS47250</name>
</gene>
<evidence type="ECO:0000256" key="2">
    <source>
        <dbReference type="SAM" id="Phobius"/>
    </source>
</evidence>
<dbReference type="PANTHER" id="PTHR47662">
    <property type="entry name" value="RING-TYPE DOMAIN-CONTAINING PROTEIN"/>
    <property type="match status" value="1"/>
</dbReference>
<sequence length="167" mass="18472">MIIIPTIFSDLYTVALFFSSLLLLKIRVLLRSLSGPDPPSTRSNQNRVDSIEAKYPAALYYSEQENPKSGATECAVCLSEFRKGESVRKLGCEHLFHRDCLDKWLMSPAGFSGPSCPLCRDRLALPGPEEEREVAEADDCDGGGEWGRREMLALLAKFREGRAGGDS</sequence>
<evidence type="ECO:0000256" key="1">
    <source>
        <dbReference type="PROSITE-ProRule" id="PRU00175"/>
    </source>
</evidence>
<keyword evidence="1" id="KW-0862">Zinc</keyword>
<comment type="caution">
    <text evidence="4">The sequence shown here is derived from an EMBL/GenBank/DDBJ whole genome shotgun (WGS) entry which is preliminary data.</text>
</comment>
<reference evidence="4" key="1">
    <citation type="submission" date="2022-08" db="EMBL/GenBank/DDBJ databases">
        <authorList>
            <person name="Gutierrez-Valencia J."/>
        </authorList>
    </citation>
    <scope>NUCLEOTIDE SEQUENCE</scope>
</reference>
<dbReference type="InterPro" id="IPR001841">
    <property type="entry name" value="Znf_RING"/>
</dbReference>
<dbReference type="SUPFAM" id="SSF57850">
    <property type="entry name" value="RING/U-box"/>
    <property type="match status" value="1"/>
</dbReference>
<keyword evidence="2" id="KW-0812">Transmembrane</keyword>
<evidence type="ECO:0000313" key="4">
    <source>
        <dbReference type="EMBL" id="CAI0554600.1"/>
    </source>
</evidence>
<evidence type="ECO:0000259" key="3">
    <source>
        <dbReference type="PROSITE" id="PS50089"/>
    </source>
</evidence>